<dbReference type="EMBL" id="ML978716">
    <property type="protein sequence ID" value="KAF2088491.1"/>
    <property type="molecule type" value="Genomic_DNA"/>
</dbReference>
<name>A0A9P4HZN8_9PEZI</name>
<gene>
    <name evidence="2" type="ORF">K490DRAFT_64541</name>
</gene>
<sequence>MTAHHLRSSSKAQNDPYSRYLILSSQQEVLRNRLAAYQIPQFNGQTDGYSTPSSPASRRGSSADSLSPVSPVSDLPGYGHRQRSVSPTDSAHTTAPPSPTESEDNKLYGLNKQIKAVLTELLNTTGVKQDDKFRGWVQERLMETEMEMRRQRRRRSSVERELLESIAESLEHNAASSVSASHHYD</sequence>
<feature type="compositionally biased region" description="Low complexity" evidence="1">
    <location>
        <begin position="50"/>
        <end position="75"/>
    </location>
</feature>
<protein>
    <submittedName>
        <fullName evidence="2">Uncharacterized protein</fullName>
    </submittedName>
</protein>
<feature type="compositionally biased region" description="Polar residues" evidence="1">
    <location>
        <begin position="84"/>
        <end position="95"/>
    </location>
</feature>
<evidence type="ECO:0000256" key="1">
    <source>
        <dbReference type="SAM" id="MobiDB-lite"/>
    </source>
</evidence>
<dbReference type="AlphaFoldDB" id="A0A9P4HZN8"/>
<organism evidence="2 3">
    <name type="scientific">Saccharata proteae CBS 121410</name>
    <dbReference type="NCBI Taxonomy" id="1314787"/>
    <lineage>
        <taxon>Eukaryota</taxon>
        <taxon>Fungi</taxon>
        <taxon>Dikarya</taxon>
        <taxon>Ascomycota</taxon>
        <taxon>Pezizomycotina</taxon>
        <taxon>Dothideomycetes</taxon>
        <taxon>Dothideomycetes incertae sedis</taxon>
        <taxon>Botryosphaeriales</taxon>
        <taxon>Saccharataceae</taxon>
        <taxon>Saccharata</taxon>
    </lineage>
</organism>
<feature type="region of interest" description="Disordered" evidence="1">
    <location>
        <begin position="42"/>
        <end position="107"/>
    </location>
</feature>
<accession>A0A9P4HZN8</accession>
<dbReference type="Proteomes" id="UP000799776">
    <property type="component" value="Unassembled WGS sequence"/>
</dbReference>
<comment type="caution">
    <text evidence="2">The sequence shown here is derived from an EMBL/GenBank/DDBJ whole genome shotgun (WGS) entry which is preliminary data.</text>
</comment>
<dbReference type="OrthoDB" id="4509729at2759"/>
<evidence type="ECO:0000313" key="2">
    <source>
        <dbReference type="EMBL" id="KAF2088491.1"/>
    </source>
</evidence>
<reference evidence="2" key="1">
    <citation type="journal article" date="2020" name="Stud. Mycol.">
        <title>101 Dothideomycetes genomes: a test case for predicting lifestyles and emergence of pathogens.</title>
        <authorList>
            <person name="Haridas S."/>
            <person name="Albert R."/>
            <person name="Binder M."/>
            <person name="Bloem J."/>
            <person name="Labutti K."/>
            <person name="Salamov A."/>
            <person name="Andreopoulos B."/>
            <person name="Baker S."/>
            <person name="Barry K."/>
            <person name="Bills G."/>
            <person name="Bluhm B."/>
            <person name="Cannon C."/>
            <person name="Castanera R."/>
            <person name="Culley D."/>
            <person name="Daum C."/>
            <person name="Ezra D."/>
            <person name="Gonzalez J."/>
            <person name="Henrissat B."/>
            <person name="Kuo A."/>
            <person name="Liang C."/>
            <person name="Lipzen A."/>
            <person name="Lutzoni F."/>
            <person name="Magnuson J."/>
            <person name="Mondo S."/>
            <person name="Nolan M."/>
            <person name="Ohm R."/>
            <person name="Pangilinan J."/>
            <person name="Park H.-J."/>
            <person name="Ramirez L."/>
            <person name="Alfaro M."/>
            <person name="Sun H."/>
            <person name="Tritt A."/>
            <person name="Yoshinaga Y."/>
            <person name="Zwiers L.-H."/>
            <person name="Turgeon B."/>
            <person name="Goodwin S."/>
            <person name="Spatafora J."/>
            <person name="Crous P."/>
            <person name="Grigoriev I."/>
        </authorList>
    </citation>
    <scope>NUCLEOTIDE SEQUENCE</scope>
    <source>
        <strain evidence="2">CBS 121410</strain>
    </source>
</reference>
<keyword evidence="3" id="KW-1185">Reference proteome</keyword>
<proteinExistence type="predicted"/>
<evidence type="ECO:0000313" key="3">
    <source>
        <dbReference type="Proteomes" id="UP000799776"/>
    </source>
</evidence>